<feature type="domain" description="D-isomer specific 2-hydroxyacid dehydrogenase NAD-binding" evidence="6">
    <location>
        <begin position="108"/>
        <end position="279"/>
    </location>
</feature>
<dbReference type="InterPro" id="IPR006140">
    <property type="entry name" value="D-isomer_DH_NAD-bd"/>
</dbReference>
<dbReference type="EMBL" id="LPXH01000020">
    <property type="protein sequence ID" value="KUF41690.1"/>
    <property type="molecule type" value="Genomic_DNA"/>
</dbReference>
<proteinExistence type="inferred from homology"/>
<dbReference type="Pfam" id="PF00389">
    <property type="entry name" value="2-Hacid_dh"/>
    <property type="match status" value="1"/>
</dbReference>
<dbReference type="PANTHER" id="PTHR10996:SF178">
    <property type="entry name" value="2-HYDROXYACID DEHYDROGENASE YGL185C-RELATED"/>
    <property type="match status" value="1"/>
</dbReference>
<evidence type="ECO:0000313" key="7">
    <source>
        <dbReference type="EMBL" id="KUF41690.1"/>
    </source>
</evidence>
<evidence type="ECO:0000259" key="5">
    <source>
        <dbReference type="Pfam" id="PF00389"/>
    </source>
</evidence>
<keyword evidence="2 4" id="KW-0560">Oxidoreductase</keyword>
<dbReference type="SUPFAM" id="SSF52283">
    <property type="entry name" value="Formate/glycerate dehydrogenase catalytic domain-like"/>
    <property type="match status" value="1"/>
</dbReference>
<dbReference type="InterPro" id="IPR006139">
    <property type="entry name" value="D-isomer_2_OHA_DH_cat_dom"/>
</dbReference>
<feature type="domain" description="D-isomer specific 2-hydroxyacid dehydrogenase catalytic" evidence="5">
    <location>
        <begin position="6"/>
        <end position="308"/>
    </location>
</feature>
<name>A0A0W7Z2W3_9BURK</name>
<sequence>MKPVLLVLHVLSEAHRDQLAQHFEVLYAPDAQQCAQAIAEHGAQVEVVLTIGAIGLSAAQMDAMPRLRLVGALGAGYENIDLAHARARGIGLFNGAGTNDNCVADHAFGLVLAAVRGIVHLDKLTRQGVWRNAIELPPNVSGKRLGILGLGTIGQKIARRAEGFDMPVGYHNRKPKAGVSHTYFDSVLGLAEWADVLVVATPGGAATRHLVNAQVLDALGPQGYVVNIARGSVIDTAALAQALHEGRLAGAGLDVYESEPLPPAELLDSSKVVLTPHVAGWSPEAVQATVDLFLDNSLRYFSGQPLITPI</sequence>
<organism evidence="7 8">
    <name type="scientific">Comamonas kerstersii</name>
    <dbReference type="NCBI Taxonomy" id="225992"/>
    <lineage>
        <taxon>Bacteria</taxon>
        <taxon>Pseudomonadati</taxon>
        <taxon>Pseudomonadota</taxon>
        <taxon>Betaproteobacteria</taxon>
        <taxon>Burkholderiales</taxon>
        <taxon>Comamonadaceae</taxon>
        <taxon>Comamonas</taxon>
    </lineage>
</organism>
<evidence type="ECO:0000313" key="8">
    <source>
        <dbReference type="Proteomes" id="UP000053300"/>
    </source>
</evidence>
<dbReference type="InterPro" id="IPR050223">
    <property type="entry name" value="D-isomer_2-hydroxyacid_DH"/>
</dbReference>
<dbReference type="Proteomes" id="UP000053300">
    <property type="component" value="Unassembled WGS sequence"/>
</dbReference>
<accession>A0A1V3TMU2</accession>
<keyword evidence="3" id="KW-0520">NAD</keyword>
<dbReference type="STRING" id="225992.B5M06_03170"/>
<evidence type="ECO:0000256" key="2">
    <source>
        <dbReference type="ARBA" id="ARBA00023002"/>
    </source>
</evidence>
<dbReference type="Pfam" id="PF02826">
    <property type="entry name" value="2-Hacid_dh_C"/>
    <property type="match status" value="1"/>
</dbReference>
<dbReference type="GO" id="GO:0030267">
    <property type="term" value="F:glyoxylate reductase (NADPH) activity"/>
    <property type="evidence" value="ECO:0007669"/>
    <property type="project" value="TreeGrafter"/>
</dbReference>
<dbReference type="FunFam" id="3.40.50.720:FF:000213">
    <property type="entry name" value="Putative 2-hydroxyacid dehydrogenase"/>
    <property type="match status" value="1"/>
</dbReference>
<comment type="caution">
    <text evidence="7">The sequence shown here is derived from an EMBL/GenBank/DDBJ whole genome shotgun (WGS) entry which is preliminary data.</text>
</comment>
<evidence type="ECO:0000259" key="6">
    <source>
        <dbReference type="Pfam" id="PF02826"/>
    </source>
</evidence>
<dbReference type="PANTHER" id="PTHR10996">
    <property type="entry name" value="2-HYDROXYACID DEHYDROGENASE-RELATED"/>
    <property type="match status" value="1"/>
</dbReference>
<evidence type="ECO:0000256" key="1">
    <source>
        <dbReference type="ARBA" id="ARBA00022857"/>
    </source>
</evidence>
<dbReference type="CDD" id="cd12156">
    <property type="entry name" value="HPPR"/>
    <property type="match status" value="1"/>
</dbReference>
<dbReference type="RefSeq" id="WP_058879658.1">
    <property type="nucleotide sequence ID" value="NZ_JBPPQS010000015.1"/>
</dbReference>
<reference evidence="7 8" key="1">
    <citation type="submission" date="2015-12" db="EMBL/GenBank/DDBJ databases">
        <title>Complete genome sequence of a multi-drug resistant strain Acidovorax sp. 12322-1.</title>
        <authorList>
            <person name="Ming D."/>
            <person name="Wang M."/>
            <person name="Hu S."/>
            <person name="Zhou Y."/>
            <person name="Jiang T."/>
        </authorList>
    </citation>
    <scope>NUCLEOTIDE SEQUENCE [LARGE SCALE GENOMIC DNA]</scope>
    <source>
        <strain evidence="7 8">12322-1</strain>
    </source>
</reference>
<keyword evidence="8" id="KW-1185">Reference proteome</keyword>
<accession>A0A0W7Z2W3</accession>
<evidence type="ECO:0000256" key="3">
    <source>
        <dbReference type="ARBA" id="ARBA00023027"/>
    </source>
</evidence>
<keyword evidence="1" id="KW-0521">NADP</keyword>
<gene>
    <name evidence="7" type="ORF">AS359_00120</name>
</gene>
<dbReference type="GO" id="GO:0016618">
    <property type="term" value="F:hydroxypyruvate reductase [NAD(P)H] activity"/>
    <property type="evidence" value="ECO:0007669"/>
    <property type="project" value="TreeGrafter"/>
</dbReference>
<dbReference type="InterPro" id="IPR036291">
    <property type="entry name" value="NAD(P)-bd_dom_sf"/>
</dbReference>
<protein>
    <submittedName>
        <fullName evidence="7">Hydroxyacid dehydrogenase</fullName>
    </submittedName>
</protein>
<dbReference type="GO" id="GO:0005829">
    <property type="term" value="C:cytosol"/>
    <property type="evidence" value="ECO:0007669"/>
    <property type="project" value="TreeGrafter"/>
</dbReference>
<dbReference type="Gene3D" id="3.40.50.720">
    <property type="entry name" value="NAD(P)-binding Rossmann-like Domain"/>
    <property type="match status" value="2"/>
</dbReference>
<dbReference type="AlphaFoldDB" id="A0A0W7Z2W3"/>
<evidence type="ECO:0000256" key="4">
    <source>
        <dbReference type="RuleBase" id="RU003719"/>
    </source>
</evidence>
<dbReference type="GO" id="GO:0051287">
    <property type="term" value="F:NAD binding"/>
    <property type="evidence" value="ECO:0007669"/>
    <property type="project" value="InterPro"/>
</dbReference>
<dbReference type="SUPFAM" id="SSF51735">
    <property type="entry name" value="NAD(P)-binding Rossmann-fold domains"/>
    <property type="match status" value="1"/>
</dbReference>
<comment type="similarity">
    <text evidence="4">Belongs to the D-isomer specific 2-hydroxyacid dehydrogenase family.</text>
</comment>